<keyword evidence="2" id="KW-0963">Cytoplasm</keyword>
<dbReference type="Proteomes" id="UP000237000">
    <property type="component" value="Unassembled WGS sequence"/>
</dbReference>
<evidence type="ECO:0000313" key="7">
    <source>
        <dbReference type="Proteomes" id="UP000237000"/>
    </source>
</evidence>
<dbReference type="GO" id="GO:0005737">
    <property type="term" value="C:cytoplasm"/>
    <property type="evidence" value="ECO:0007669"/>
    <property type="project" value="UniProtKB-SubCell"/>
</dbReference>
<evidence type="ECO:0000256" key="1">
    <source>
        <dbReference type="ARBA" id="ARBA00004496"/>
    </source>
</evidence>
<keyword evidence="7" id="KW-1185">Reference proteome</keyword>
<organism evidence="6 7">
    <name type="scientific">Trema orientale</name>
    <name type="common">Charcoal tree</name>
    <name type="synonym">Celtis orientalis</name>
    <dbReference type="NCBI Taxonomy" id="63057"/>
    <lineage>
        <taxon>Eukaryota</taxon>
        <taxon>Viridiplantae</taxon>
        <taxon>Streptophyta</taxon>
        <taxon>Embryophyta</taxon>
        <taxon>Tracheophyta</taxon>
        <taxon>Spermatophyta</taxon>
        <taxon>Magnoliopsida</taxon>
        <taxon>eudicotyledons</taxon>
        <taxon>Gunneridae</taxon>
        <taxon>Pentapetalae</taxon>
        <taxon>rosids</taxon>
        <taxon>fabids</taxon>
        <taxon>Rosales</taxon>
        <taxon>Cannabaceae</taxon>
        <taxon>Trema</taxon>
    </lineage>
</organism>
<comment type="subcellular location">
    <subcellularLocation>
        <location evidence="1">Cytoplasm</location>
    </subcellularLocation>
</comment>
<keyword evidence="3" id="KW-0853">WD repeat</keyword>
<dbReference type="InParanoid" id="A0A2P5FJD6"/>
<keyword evidence="4" id="KW-0677">Repeat</keyword>
<dbReference type="GO" id="GO:0005885">
    <property type="term" value="C:Arp2/3 protein complex"/>
    <property type="evidence" value="ECO:0007669"/>
    <property type="project" value="InterPro"/>
</dbReference>
<evidence type="ECO:0000256" key="3">
    <source>
        <dbReference type="ARBA" id="ARBA00022574"/>
    </source>
</evidence>
<proteinExistence type="predicted"/>
<dbReference type="Gene3D" id="2.130.10.10">
    <property type="entry name" value="YVTN repeat-like/Quinoprotein amine dehydrogenase"/>
    <property type="match status" value="2"/>
</dbReference>
<comment type="caution">
    <text evidence="6">The sequence shown here is derived from an EMBL/GenBank/DDBJ whole genome shotgun (WGS) entry which is preliminary data.</text>
</comment>
<dbReference type="OrthoDB" id="406844at2759"/>
<evidence type="ECO:0000256" key="5">
    <source>
        <dbReference type="ARBA" id="ARBA00023212"/>
    </source>
</evidence>
<dbReference type="InterPro" id="IPR036322">
    <property type="entry name" value="WD40_repeat_dom_sf"/>
</dbReference>
<evidence type="ECO:0000256" key="2">
    <source>
        <dbReference type="ARBA" id="ARBA00022490"/>
    </source>
</evidence>
<evidence type="ECO:0000313" key="6">
    <source>
        <dbReference type="EMBL" id="PON97899.1"/>
    </source>
</evidence>
<dbReference type="EMBL" id="JXTC01000028">
    <property type="protein sequence ID" value="PON97899.1"/>
    <property type="molecule type" value="Genomic_DNA"/>
</dbReference>
<dbReference type="GO" id="GO:0051015">
    <property type="term" value="F:actin filament binding"/>
    <property type="evidence" value="ECO:0007669"/>
    <property type="project" value="TreeGrafter"/>
</dbReference>
<reference evidence="7" key="1">
    <citation type="submission" date="2016-06" db="EMBL/GenBank/DDBJ databases">
        <title>Parallel loss of symbiosis genes in relatives of nitrogen-fixing non-legume Parasponia.</title>
        <authorList>
            <person name="Van Velzen R."/>
            <person name="Holmer R."/>
            <person name="Bu F."/>
            <person name="Rutten L."/>
            <person name="Van Zeijl A."/>
            <person name="Liu W."/>
            <person name="Santuari L."/>
            <person name="Cao Q."/>
            <person name="Sharma T."/>
            <person name="Shen D."/>
            <person name="Roswanjaya Y."/>
            <person name="Wardhani T."/>
            <person name="Kalhor M.S."/>
            <person name="Jansen J."/>
            <person name="Van den Hoogen J."/>
            <person name="Gungor B."/>
            <person name="Hartog M."/>
            <person name="Hontelez J."/>
            <person name="Verver J."/>
            <person name="Yang W.-C."/>
            <person name="Schijlen E."/>
            <person name="Repin R."/>
            <person name="Schilthuizen M."/>
            <person name="Schranz E."/>
            <person name="Heidstra R."/>
            <person name="Miyata K."/>
            <person name="Fedorova E."/>
            <person name="Kohlen W."/>
            <person name="Bisseling T."/>
            <person name="Smit S."/>
            <person name="Geurts R."/>
        </authorList>
    </citation>
    <scope>NUCLEOTIDE SEQUENCE [LARGE SCALE GENOMIC DNA]</scope>
    <source>
        <strain evidence="7">cv. RG33-2</strain>
    </source>
</reference>
<dbReference type="PANTHER" id="PTHR10709">
    <property type="entry name" value="ACTIN-RELATED PROTEIN 2/3 COMPLEX SUBUNIT 1"/>
    <property type="match status" value="1"/>
</dbReference>
<protein>
    <submittedName>
        <fullName evidence="6">Actin-related protein 2/3 complex subunit</fullName>
    </submittedName>
</protein>
<gene>
    <name evidence="6" type="ORF">TorRG33x02_062140</name>
</gene>
<name>A0A2P5FJD6_TREOI</name>
<dbReference type="AlphaFoldDB" id="A0A2P5FJD6"/>
<accession>A0A2P5FJD6</accession>
<dbReference type="STRING" id="63057.A0A2P5FJD6"/>
<dbReference type="GO" id="GO:0034314">
    <property type="term" value="P:Arp2/3 complex-mediated actin nucleation"/>
    <property type="evidence" value="ECO:0007669"/>
    <property type="project" value="InterPro"/>
</dbReference>
<evidence type="ECO:0000256" key="4">
    <source>
        <dbReference type="ARBA" id="ARBA00022737"/>
    </source>
</evidence>
<dbReference type="SUPFAM" id="SSF50978">
    <property type="entry name" value="WD40 repeat-like"/>
    <property type="match status" value="1"/>
</dbReference>
<dbReference type="InterPro" id="IPR017383">
    <property type="entry name" value="ARPC1"/>
</dbReference>
<keyword evidence="5" id="KW-0206">Cytoskeleton</keyword>
<sequence length="319" mass="36694">MSQGPILVRPFFPIVETKGSKAERDPKLECDRSSRSNRIVTASHDRNSYVWNLEAEWVPTLVILRLNRAALCVRWSPRENEFAVRSGAKIVCICYYEQENKWKRHDSFVTSVAWHPNNMENAEYFPLSLKGLMQSHNSMIYFVDDVGPSLLAQNVAFRDLPLRDVASTLAYVLDFECSSYIPLTYYCLYTIGELVIFVSERLVIGVGFDCNPMVFAANESGIWLRPKRFETVTRAVACRDPCGMCWHVGADCLRWCVQFGKKDSRTQVLKLLPNSLHSLSIPYDEQTTLKVKEIEQDLPRHVDQMFMYPTYPMPPITTN</sequence>
<dbReference type="InterPro" id="IPR015943">
    <property type="entry name" value="WD40/YVTN_repeat-like_dom_sf"/>
</dbReference>
<dbReference type="PANTHER" id="PTHR10709:SF2">
    <property type="entry name" value="ACTIN-RELATED PROTEIN 2_3 COMPLEX SUBUNIT"/>
    <property type="match status" value="1"/>
</dbReference>